<keyword evidence="1" id="KW-0539">Nucleus</keyword>
<sequence length="377" mass="41295">MDGLPTPPNEELIRPQGLKKSHTMSKPIKTVHRTLKRTNTHGHPPSPARDSHSQHGDGRHKRVWKACERCRMKKTKCDGEFPCKRCKDDGLICTAGTRKKTEYKQLPPGYAEVLENTQFVLVATVQKLYSMVRNGEPWELGEPELNDRGQPIIHNVASKLGCLRPNSDLDLPAHSVFPEDEAGMIELARQLQEQATSSAAGDASHTSSSSSSRQGTEAGSMYNRTDRASSSAASDAEHSDLDHETDYRRAAFGSASTISMSPASLGYPDFELPPPSAVTTEGFPPSQHSPTVPSQPSNFQWISRPPSMDFATQQMWMAGQGFMEADLLSSGVMGQSFAVKPPGFSSSCRNPEVMMGMGDPMIYAGYEEDALRPLFPN</sequence>
<dbReference type="PROSITE" id="PS50048">
    <property type="entry name" value="ZN2_CY6_FUNGAL_2"/>
    <property type="match status" value="1"/>
</dbReference>
<feature type="region of interest" description="Disordered" evidence="2">
    <location>
        <begin position="1"/>
        <end position="59"/>
    </location>
</feature>
<feature type="compositionally biased region" description="Low complexity" evidence="2">
    <location>
        <begin position="195"/>
        <end position="220"/>
    </location>
</feature>
<evidence type="ECO:0000259" key="3">
    <source>
        <dbReference type="PROSITE" id="PS50048"/>
    </source>
</evidence>
<dbReference type="GO" id="GO:0000981">
    <property type="term" value="F:DNA-binding transcription factor activity, RNA polymerase II-specific"/>
    <property type="evidence" value="ECO:0007669"/>
    <property type="project" value="InterPro"/>
</dbReference>
<protein>
    <recommendedName>
        <fullName evidence="3">Zn(2)-C6 fungal-type domain-containing protein</fullName>
    </recommendedName>
</protein>
<feature type="domain" description="Zn(2)-C6 fungal-type" evidence="3">
    <location>
        <begin position="66"/>
        <end position="95"/>
    </location>
</feature>
<dbReference type="SMART" id="SM00066">
    <property type="entry name" value="GAL4"/>
    <property type="match status" value="1"/>
</dbReference>
<name>A0AAD4F2F2_9PEZI</name>
<dbReference type="CDD" id="cd00067">
    <property type="entry name" value="GAL4"/>
    <property type="match status" value="1"/>
</dbReference>
<dbReference type="InterPro" id="IPR052783">
    <property type="entry name" value="Metabolic/Drug-Res_Regulator"/>
</dbReference>
<dbReference type="Pfam" id="PF00172">
    <property type="entry name" value="Zn_clus"/>
    <property type="match status" value="1"/>
</dbReference>
<dbReference type="EMBL" id="JAHCVI010000001">
    <property type="protein sequence ID" value="KAG7291730.1"/>
    <property type="molecule type" value="Genomic_DNA"/>
</dbReference>
<evidence type="ECO:0000256" key="1">
    <source>
        <dbReference type="ARBA" id="ARBA00023242"/>
    </source>
</evidence>
<dbReference type="SUPFAM" id="SSF57701">
    <property type="entry name" value="Zn2/Cys6 DNA-binding domain"/>
    <property type="match status" value="1"/>
</dbReference>
<organism evidence="4 5">
    <name type="scientific">Staphylotrichum longicolle</name>
    <dbReference type="NCBI Taxonomy" id="669026"/>
    <lineage>
        <taxon>Eukaryota</taxon>
        <taxon>Fungi</taxon>
        <taxon>Dikarya</taxon>
        <taxon>Ascomycota</taxon>
        <taxon>Pezizomycotina</taxon>
        <taxon>Sordariomycetes</taxon>
        <taxon>Sordariomycetidae</taxon>
        <taxon>Sordariales</taxon>
        <taxon>Chaetomiaceae</taxon>
        <taxon>Staphylotrichum</taxon>
    </lineage>
</organism>
<accession>A0AAD4F2F2</accession>
<feature type="compositionally biased region" description="Basic residues" evidence="2">
    <location>
        <begin position="17"/>
        <end position="40"/>
    </location>
</feature>
<evidence type="ECO:0000256" key="2">
    <source>
        <dbReference type="SAM" id="MobiDB-lite"/>
    </source>
</evidence>
<proteinExistence type="predicted"/>
<dbReference type="Gene3D" id="4.10.240.10">
    <property type="entry name" value="Zn(2)-C6 fungal-type DNA-binding domain"/>
    <property type="match status" value="1"/>
</dbReference>
<dbReference type="GO" id="GO:0008270">
    <property type="term" value="F:zinc ion binding"/>
    <property type="evidence" value="ECO:0007669"/>
    <property type="project" value="InterPro"/>
</dbReference>
<keyword evidence="5" id="KW-1185">Reference proteome</keyword>
<gene>
    <name evidence="4" type="ORF">NEMBOFW57_001750</name>
</gene>
<dbReference type="PROSITE" id="PS00463">
    <property type="entry name" value="ZN2_CY6_FUNGAL_1"/>
    <property type="match status" value="1"/>
</dbReference>
<dbReference type="Proteomes" id="UP001197093">
    <property type="component" value="Unassembled WGS sequence"/>
</dbReference>
<dbReference type="InterPro" id="IPR001138">
    <property type="entry name" value="Zn2Cys6_DnaBD"/>
</dbReference>
<dbReference type="AlphaFoldDB" id="A0AAD4F2F2"/>
<evidence type="ECO:0000313" key="4">
    <source>
        <dbReference type="EMBL" id="KAG7291730.1"/>
    </source>
</evidence>
<dbReference type="InterPro" id="IPR036864">
    <property type="entry name" value="Zn2-C6_fun-type_DNA-bd_sf"/>
</dbReference>
<feature type="region of interest" description="Disordered" evidence="2">
    <location>
        <begin position="192"/>
        <end position="242"/>
    </location>
</feature>
<comment type="caution">
    <text evidence="4">The sequence shown here is derived from an EMBL/GenBank/DDBJ whole genome shotgun (WGS) entry which is preliminary data.</text>
</comment>
<dbReference type="PANTHER" id="PTHR47655:SF3">
    <property type="entry name" value="ZN(II)2CYS6 TRANSCRIPTION FACTOR (EUROFUNG)"/>
    <property type="match status" value="1"/>
</dbReference>
<reference evidence="4" key="1">
    <citation type="submission" date="2023-02" db="EMBL/GenBank/DDBJ databases">
        <authorList>
            <person name="Palmer J.M."/>
        </authorList>
    </citation>
    <scope>NUCLEOTIDE SEQUENCE</scope>
    <source>
        <strain evidence="4">FW57</strain>
    </source>
</reference>
<evidence type="ECO:0000313" key="5">
    <source>
        <dbReference type="Proteomes" id="UP001197093"/>
    </source>
</evidence>
<dbReference type="PANTHER" id="PTHR47655">
    <property type="entry name" value="QUINIC ACID UTILIZATION ACTIVATOR"/>
    <property type="match status" value="1"/>
</dbReference>